<dbReference type="Pfam" id="PF11514">
    <property type="entry name" value="DUF3219"/>
    <property type="match status" value="1"/>
</dbReference>
<keyword evidence="2" id="KW-1185">Reference proteome</keyword>
<dbReference type="SUPFAM" id="SSF159173">
    <property type="entry name" value="YkvR-like"/>
    <property type="match status" value="1"/>
</dbReference>
<protein>
    <submittedName>
        <fullName evidence="1">DUF3219 domain-containing protein</fullName>
    </submittedName>
</protein>
<name>A0A2S5G8T6_9BACL</name>
<gene>
    <name evidence="1" type="ORF">C4B60_16665</name>
</gene>
<dbReference type="Gene3D" id="2.40.30.80">
    <property type="entry name" value="YkvR-like"/>
    <property type="match status" value="1"/>
</dbReference>
<dbReference type="InterPro" id="IPR023105">
    <property type="entry name" value="YkvR-like_sf"/>
</dbReference>
<dbReference type="InterPro" id="IPR021596">
    <property type="entry name" value="DUF3219"/>
</dbReference>
<evidence type="ECO:0000313" key="2">
    <source>
        <dbReference type="Proteomes" id="UP000239047"/>
    </source>
</evidence>
<dbReference type="AlphaFoldDB" id="A0A2S5G8T6"/>
<dbReference type="RefSeq" id="WP_104059155.1">
    <property type="nucleotide sequence ID" value="NZ_PREZ01000006.1"/>
</dbReference>
<evidence type="ECO:0000313" key="1">
    <source>
        <dbReference type="EMBL" id="PPA69417.1"/>
    </source>
</evidence>
<accession>A0A2S5G8T6</accession>
<comment type="caution">
    <text evidence="1">The sequence shown here is derived from an EMBL/GenBank/DDBJ whole genome shotgun (WGS) entry which is preliminary data.</text>
</comment>
<dbReference type="EMBL" id="PREZ01000006">
    <property type="protein sequence ID" value="PPA69417.1"/>
    <property type="molecule type" value="Genomic_DNA"/>
</dbReference>
<organism evidence="1 2">
    <name type="scientific">Jeotgalibacillus proteolyticus</name>
    <dbReference type="NCBI Taxonomy" id="2082395"/>
    <lineage>
        <taxon>Bacteria</taxon>
        <taxon>Bacillati</taxon>
        <taxon>Bacillota</taxon>
        <taxon>Bacilli</taxon>
        <taxon>Bacillales</taxon>
        <taxon>Caryophanaceae</taxon>
        <taxon>Jeotgalibacillus</taxon>
    </lineage>
</organism>
<sequence length="99" mass="11146">MVNEVILDDYSLKVTGFEQGAATNSSGKEAKTIRFDFEVRGGTEYHDVTVHLYKNTFDVKVPELDLSFRGTINNYSTSRTDFTDEHSSSLFSLELIEIG</sequence>
<dbReference type="OrthoDB" id="2920197at2"/>
<dbReference type="Proteomes" id="UP000239047">
    <property type="component" value="Unassembled WGS sequence"/>
</dbReference>
<reference evidence="1 2" key="1">
    <citation type="submission" date="2018-02" db="EMBL/GenBank/DDBJ databases">
        <title>Jeotgalibacillus proteolyticum sp. nov. a protease producing bacterium isolated from ocean sediments of Laizhou Bay.</title>
        <authorList>
            <person name="Li Y."/>
        </authorList>
    </citation>
    <scope>NUCLEOTIDE SEQUENCE [LARGE SCALE GENOMIC DNA]</scope>
    <source>
        <strain evidence="1 2">22-7</strain>
    </source>
</reference>
<proteinExistence type="predicted"/>